<dbReference type="Gene3D" id="1.10.1200.10">
    <property type="entry name" value="ACP-like"/>
    <property type="match status" value="1"/>
</dbReference>
<evidence type="ECO:0000313" key="3">
    <source>
        <dbReference type="Proteomes" id="UP000199627"/>
    </source>
</evidence>
<dbReference type="SUPFAM" id="SSF47336">
    <property type="entry name" value="ACP-like"/>
    <property type="match status" value="1"/>
</dbReference>
<organism evidence="2 3">
    <name type="scientific">Chryseobacterium soldanellicola</name>
    <dbReference type="NCBI Taxonomy" id="311333"/>
    <lineage>
        <taxon>Bacteria</taxon>
        <taxon>Pseudomonadati</taxon>
        <taxon>Bacteroidota</taxon>
        <taxon>Flavobacteriia</taxon>
        <taxon>Flavobacteriales</taxon>
        <taxon>Weeksellaceae</taxon>
        <taxon>Chryseobacterium group</taxon>
        <taxon>Chryseobacterium</taxon>
    </lineage>
</organism>
<evidence type="ECO:0000313" key="2">
    <source>
        <dbReference type="EMBL" id="SDQ35852.1"/>
    </source>
</evidence>
<dbReference type="EMBL" id="FNKL01000002">
    <property type="protein sequence ID" value="SDQ35852.1"/>
    <property type="molecule type" value="Genomic_DNA"/>
</dbReference>
<dbReference type="AlphaFoldDB" id="A0A1H1A860"/>
<name>A0A1H1A860_9FLAO</name>
<dbReference type="Pfam" id="PF00550">
    <property type="entry name" value="PP-binding"/>
    <property type="match status" value="1"/>
</dbReference>
<keyword evidence="3" id="KW-1185">Reference proteome</keyword>
<reference evidence="3" key="1">
    <citation type="submission" date="2016-10" db="EMBL/GenBank/DDBJ databases">
        <authorList>
            <person name="Varghese N."/>
            <person name="Submissions S."/>
        </authorList>
    </citation>
    <scope>NUCLEOTIDE SEQUENCE [LARGE SCALE GENOMIC DNA]</scope>
    <source>
        <strain evidence="3">DSM 17072</strain>
    </source>
</reference>
<dbReference type="Proteomes" id="UP000199627">
    <property type="component" value="Unassembled WGS sequence"/>
</dbReference>
<sequence length="76" mass="8673">MNIEQFCDLLKQELNETAAITPETNFKELESYGSLSAVLVMQLVENQFDVKLNPRGFRNIHTINDLAEAIGKEKFN</sequence>
<evidence type="ECO:0000259" key="1">
    <source>
        <dbReference type="PROSITE" id="PS50075"/>
    </source>
</evidence>
<dbReference type="InterPro" id="IPR009081">
    <property type="entry name" value="PP-bd_ACP"/>
</dbReference>
<feature type="domain" description="Carrier" evidence="1">
    <location>
        <begin position="1"/>
        <end position="74"/>
    </location>
</feature>
<dbReference type="OrthoDB" id="1274772at2"/>
<proteinExistence type="predicted"/>
<dbReference type="InterPro" id="IPR036736">
    <property type="entry name" value="ACP-like_sf"/>
</dbReference>
<dbReference type="STRING" id="311333.SAMN05421664_1303"/>
<gene>
    <name evidence="2" type="ORF">SAMN05421664_1303</name>
</gene>
<protein>
    <submittedName>
        <fullName evidence="2">Acyl carrier protein</fullName>
    </submittedName>
</protein>
<dbReference type="RefSeq" id="WP_089754817.1">
    <property type="nucleotide sequence ID" value="NZ_FNKL01000002.1"/>
</dbReference>
<accession>A0A1H1A860</accession>
<dbReference type="PROSITE" id="PS50075">
    <property type="entry name" value="CARRIER"/>
    <property type="match status" value="1"/>
</dbReference>